<dbReference type="GO" id="GO:1901981">
    <property type="term" value="F:phosphatidylinositol phosphate binding"/>
    <property type="evidence" value="ECO:0007669"/>
    <property type="project" value="TreeGrafter"/>
</dbReference>
<dbReference type="SMART" id="SM00233">
    <property type="entry name" value="PH"/>
    <property type="match status" value="1"/>
</dbReference>
<dbReference type="EMBL" id="JADDUC020000026">
    <property type="protein sequence ID" value="KAI1231537.1"/>
    <property type="molecule type" value="Genomic_DNA"/>
</dbReference>
<evidence type="ECO:0000313" key="2">
    <source>
        <dbReference type="EMBL" id="KAG0113545.1"/>
    </source>
</evidence>
<organism evidence="2">
    <name type="scientific">Lamprotornis superbus</name>
    <dbReference type="NCBI Taxonomy" id="245042"/>
    <lineage>
        <taxon>Eukaryota</taxon>
        <taxon>Metazoa</taxon>
        <taxon>Chordata</taxon>
        <taxon>Craniata</taxon>
        <taxon>Vertebrata</taxon>
        <taxon>Euteleostomi</taxon>
        <taxon>Archelosauria</taxon>
        <taxon>Archosauria</taxon>
        <taxon>Dinosauria</taxon>
        <taxon>Saurischia</taxon>
        <taxon>Theropoda</taxon>
        <taxon>Coelurosauria</taxon>
        <taxon>Aves</taxon>
        <taxon>Neognathae</taxon>
        <taxon>Neoaves</taxon>
        <taxon>Telluraves</taxon>
        <taxon>Australaves</taxon>
        <taxon>Passeriformes</taxon>
        <taxon>Sturnidae</taxon>
        <taxon>Lamprotornis</taxon>
    </lineage>
</organism>
<protein>
    <recommendedName>
        <fullName evidence="1">PH domain-containing protein</fullName>
    </recommendedName>
</protein>
<dbReference type="Gene3D" id="2.30.29.30">
    <property type="entry name" value="Pleckstrin-homology domain (PH domain)/Phosphotyrosine-binding domain (PTB)"/>
    <property type="match status" value="1"/>
</dbReference>
<feature type="domain" description="PH" evidence="1">
    <location>
        <begin position="105"/>
        <end position="226"/>
    </location>
</feature>
<reference evidence="3" key="3">
    <citation type="submission" date="2022-01" db="EMBL/GenBank/DDBJ databases">
        <authorList>
            <person name="Rubenstein D.R."/>
        </authorList>
    </citation>
    <scope>NUCLEOTIDE SEQUENCE</scope>
    <source>
        <strain evidence="3">SS15</strain>
        <tissue evidence="3">Liver</tissue>
    </source>
</reference>
<dbReference type="GO" id="GO:0061158">
    <property type="term" value="P:3'-UTR-mediated mRNA destabilization"/>
    <property type="evidence" value="ECO:0007669"/>
    <property type="project" value="TreeGrafter"/>
</dbReference>
<dbReference type="OrthoDB" id="9936524at2759"/>
<accession>A0A835NEA0</accession>
<dbReference type="SUPFAM" id="SSF50729">
    <property type="entry name" value="PH domain-like"/>
    <property type="match status" value="1"/>
</dbReference>
<dbReference type="GO" id="GO:0070300">
    <property type="term" value="F:phosphatidic acid binding"/>
    <property type="evidence" value="ECO:0007669"/>
    <property type="project" value="TreeGrafter"/>
</dbReference>
<dbReference type="GO" id="GO:0005856">
    <property type="term" value="C:cytoskeleton"/>
    <property type="evidence" value="ECO:0007669"/>
    <property type="project" value="TreeGrafter"/>
</dbReference>
<keyword evidence="4" id="KW-1185">Reference proteome</keyword>
<dbReference type="InterPro" id="IPR011993">
    <property type="entry name" value="PH-like_dom_sf"/>
</dbReference>
<sequence length="276" mass="30904">MGNIACVPQAPGGFRSSFRRKPSLKKEQNGKKKLPSFFGIDGGQERDTTTDKILHKGKFQQLQHLPTAPGIIQKQENQKENLDQRFPSLFKKGRRKTIVRNLGKMIYYSKVKFKFQHCQEVNSCFLELFQSYLYFQSTGPNGLTYQGLLPLKELEVRELGAGQSPGQQDHAFHISGGFPMDSAIPAPLTPYLPPPGPLLNPLVVFCPSEAELKLWLYHLEKQIQLCGGSLALPLLSQEQHDRLLVLYPSTLVIVSEEPHGLCFKGTGTGMVQDPFP</sequence>
<name>A0A835NEA0_9PASS</name>
<proteinExistence type="predicted"/>
<evidence type="ECO:0000313" key="4">
    <source>
        <dbReference type="Proteomes" id="UP000618051"/>
    </source>
</evidence>
<dbReference type="EMBL" id="JADDUC010000422">
    <property type="protein sequence ID" value="KAG0113545.1"/>
    <property type="molecule type" value="Genomic_DNA"/>
</dbReference>
<dbReference type="PANTHER" id="PTHR46882:SF1">
    <property type="entry name" value="PLECKSTRIN HOMOLOGY DOMAIN-CONTAINING FAMILY N MEMBER 1"/>
    <property type="match status" value="1"/>
</dbReference>
<dbReference type="InterPro" id="IPR042835">
    <property type="entry name" value="PLEKHN1"/>
</dbReference>
<dbReference type="Proteomes" id="UP000618051">
    <property type="component" value="Unassembled WGS sequence"/>
</dbReference>
<dbReference type="PANTHER" id="PTHR46882">
    <property type="entry name" value="PLECKSTRIN HOMOLOGY DOMAIN-CONTAINING FAMILY N MEMBER 1"/>
    <property type="match status" value="1"/>
</dbReference>
<evidence type="ECO:0000313" key="3">
    <source>
        <dbReference type="EMBL" id="KAI1231537.1"/>
    </source>
</evidence>
<comment type="caution">
    <text evidence="2">The sequence shown here is derived from an EMBL/GenBank/DDBJ whole genome shotgun (WGS) entry which is preliminary data.</text>
</comment>
<dbReference type="GO" id="GO:0043065">
    <property type="term" value="P:positive regulation of apoptotic process"/>
    <property type="evidence" value="ECO:0007669"/>
    <property type="project" value="InterPro"/>
</dbReference>
<evidence type="ECO:0000259" key="1">
    <source>
        <dbReference type="SMART" id="SM00233"/>
    </source>
</evidence>
<dbReference type="GO" id="GO:0031966">
    <property type="term" value="C:mitochondrial membrane"/>
    <property type="evidence" value="ECO:0007669"/>
    <property type="project" value="TreeGrafter"/>
</dbReference>
<dbReference type="GO" id="GO:0001786">
    <property type="term" value="F:phosphatidylserine binding"/>
    <property type="evidence" value="ECO:0007669"/>
    <property type="project" value="TreeGrafter"/>
</dbReference>
<gene>
    <name evidence="3" type="ORF">IHE44_0007990</name>
    <name evidence="2" type="ORF">IHE44_010280</name>
</gene>
<dbReference type="GO" id="GO:0001666">
    <property type="term" value="P:response to hypoxia"/>
    <property type="evidence" value="ECO:0007669"/>
    <property type="project" value="TreeGrafter"/>
</dbReference>
<reference evidence="2" key="1">
    <citation type="submission" date="2020-10" db="EMBL/GenBank/DDBJ databases">
        <title>Feather gene expression reveals the developmental basis of iridescence in African starlings.</title>
        <authorList>
            <person name="Rubenstein D.R."/>
        </authorList>
    </citation>
    <scope>NUCLEOTIDE SEQUENCE</scope>
    <source>
        <strain evidence="2">SS15</strain>
        <tissue evidence="2">Liver</tissue>
    </source>
</reference>
<dbReference type="InterPro" id="IPR001849">
    <property type="entry name" value="PH_domain"/>
</dbReference>
<dbReference type="AlphaFoldDB" id="A0A835NEA0"/>
<dbReference type="GO" id="GO:1901612">
    <property type="term" value="F:cardiolipin binding"/>
    <property type="evidence" value="ECO:0007669"/>
    <property type="project" value="InterPro"/>
</dbReference>
<reference evidence="3 4" key="2">
    <citation type="journal article" date="2021" name="J. Hered.">
        <title>Feather Gene Expression Elucidates the Developmental Basis of Plumage Iridescence in African Starlings.</title>
        <authorList>
            <person name="Rubenstein D.R."/>
            <person name="Corvelo A."/>
            <person name="MacManes M.D."/>
            <person name="Maia R."/>
            <person name="Narzisi G."/>
            <person name="Rousaki A."/>
            <person name="Vandenabeele P."/>
            <person name="Shawkey M.D."/>
            <person name="Solomon J."/>
        </authorList>
    </citation>
    <scope>NUCLEOTIDE SEQUENCE [LARGE SCALE GENOMIC DNA]</scope>
    <source>
        <strain evidence="3">SS15</strain>
    </source>
</reference>